<dbReference type="Gramene" id="TraesNOR4B03G02379570.1">
    <property type="protein sequence ID" value="TraesNOR4B03G02379570.1"/>
    <property type="gene ID" value="TraesNOR4B03G02379570"/>
</dbReference>
<dbReference type="GeneID" id="123093151"/>
<dbReference type="PANTHER" id="PTHR33326:SF32">
    <property type="match status" value="1"/>
</dbReference>
<reference evidence="3" key="2">
    <citation type="submission" date="2018-10" db="UniProtKB">
        <authorList>
            <consortium name="EnsemblPlants"/>
        </authorList>
    </citation>
    <scope>IDENTIFICATION</scope>
</reference>
<dbReference type="Gramene" id="TraesMAC4B03G02361780.5">
    <property type="protein sequence ID" value="TraesMAC4B03G02361780.5"/>
    <property type="gene ID" value="TraesMAC4B03G02361780"/>
</dbReference>
<proteinExistence type="predicted"/>
<dbReference type="Gramene" id="TraesMAC4B03G02361780.2">
    <property type="protein sequence ID" value="TraesMAC4B03G02361780.2"/>
    <property type="gene ID" value="TraesMAC4B03G02361780"/>
</dbReference>
<keyword evidence="4" id="KW-1185">Reference proteome</keyword>
<dbReference type="Gramene" id="TraesJAG4B03G02360230.4">
    <property type="protein sequence ID" value="TraesJAG4B03G02360230.4"/>
    <property type="gene ID" value="TraesJAG4B03G02360230"/>
</dbReference>
<sequence length="555" mass="61806">MPLRRLLAGENSIFRRPGHSTICLPDGRYIDVYTDDDGTLVTGGSEGRPPRPVQEIFADIRRRQAAAEDAARRLHYPQRRPQPRPPSDSASTSQPPPTPSPPLHSTPPSDAAHPPATPSPPLHRQLQPPQTEPIPYAPGKPRPFTLTELDAIRRRVADASKEFAHSDYADGDGELFTDVDKISQRVADVRMEVACSDIQTRPYDRPQPPQCEYPSYDVPEQLETPLLEPKNTNTSSSSTQPEALTHDILPVSRQLSPPIFARNPSGWHIQFFIRIDVEGSFHTYPSLGGPFQSLQEAENAITSHLDELRSPMMCTDGLSDAEIGILHDLYWPDGTRQNSSEGDADHRNISLLVQALLDKYNEDHHLLGDFAHELDDVVIFREFVEGEKVVRFYHINLATKTKGEDGLHSGVNNLFFAEVRQIKGENVYVLSCLCMVKPTDSGQCYGCLSYGNIDLKHPVDTDKYKGGHTAPRSPCCGFDLRCDVPAYIEDEDEEARLAKEEARLRYIYKCPAPAKLDGARVRAGLAKREDAGLTKGECGQGKAKYIVPARRRLLV</sequence>
<dbReference type="Gramene" id="TraesLAC4B03G02315790.2">
    <property type="protein sequence ID" value="TraesLAC4B03G02315790.2"/>
    <property type="gene ID" value="TraesLAC4B03G02315790"/>
</dbReference>
<dbReference type="Gramene" id="TraesMAC4B03G02361780.6">
    <property type="protein sequence ID" value="TraesMAC4B03G02361780.6"/>
    <property type="gene ID" value="TraesMAC4B03G02361780"/>
</dbReference>
<dbReference type="Gramene" id="TraesNOR4B03G02379570.5">
    <property type="protein sequence ID" value="TraesNOR4B03G02379570.5"/>
    <property type="gene ID" value="TraesNOR4B03G02379570"/>
</dbReference>
<name>A0A3B6IUD6_WHEAT</name>
<feature type="compositionally biased region" description="Basic residues" evidence="1">
    <location>
        <begin position="73"/>
        <end position="82"/>
    </location>
</feature>
<dbReference type="Proteomes" id="UP000019116">
    <property type="component" value="Chromosome 4B"/>
</dbReference>
<dbReference type="Gramene" id="TraesJAG4B03G02360230.2">
    <property type="protein sequence ID" value="TraesJAG4B03G02360230.2"/>
    <property type="gene ID" value="TraesJAG4B03G02360230"/>
</dbReference>
<dbReference type="Gramene" id="TraesCS4B02G266300.2">
    <property type="protein sequence ID" value="TraesCS4B02G266300.2"/>
    <property type="gene ID" value="TraesCS4B02G266300"/>
</dbReference>
<dbReference type="Gramene" id="TraesLAC4B03G02315790.1">
    <property type="protein sequence ID" value="TraesLAC4B03G02315790.1"/>
    <property type="gene ID" value="TraesLAC4B03G02315790"/>
</dbReference>
<dbReference type="Gramene" id="TraesARI4B03G02399540.2">
    <property type="protein sequence ID" value="TraesARI4B03G02399540.2"/>
    <property type="gene ID" value="TraesARI4B03G02399540"/>
</dbReference>
<dbReference type="Gramene" id="TraesMAC4B03G02361780.7">
    <property type="protein sequence ID" value="TraesMAC4B03G02361780.7"/>
    <property type="gene ID" value="TraesMAC4B03G02361780"/>
</dbReference>
<dbReference type="Gramene" id="TraesNOR4B03G02379570.8">
    <property type="protein sequence ID" value="TraesNOR4B03G02379570.8"/>
    <property type="gene ID" value="TraesNOR4B03G02379570"/>
</dbReference>
<feature type="region of interest" description="Disordered" evidence="1">
    <location>
        <begin position="63"/>
        <end position="143"/>
    </location>
</feature>
<dbReference type="Gramene" id="TraesLAC4B03G02315790.3">
    <property type="protein sequence ID" value="TraesLAC4B03G02315790.3"/>
    <property type="gene ID" value="TraesLAC4B03G02315790"/>
</dbReference>
<protein>
    <recommendedName>
        <fullName evidence="2">DUF3615 domain-containing protein</fullName>
    </recommendedName>
</protein>
<dbReference type="InterPro" id="IPR022059">
    <property type="entry name" value="DUF3615"/>
</dbReference>
<dbReference type="Gramene" id="TraesMAC4B03G02361780.1">
    <property type="protein sequence ID" value="TraesMAC4B03G02361780.1"/>
    <property type="gene ID" value="TraesMAC4B03G02361780"/>
</dbReference>
<feature type="compositionally biased region" description="Basic and acidic residues" evidence="1">
    <location>
        <begin position="63"/>
        <end position="72"/>
    </location>
</feature>
<dbReference type="Gramene" id="TraesJAG4B03G02360230.5">
    <property type="protein sequence ID" value="TraesJAG4B03G02360230.5"/>
    <property type="gene ID" value="TraesJAG4B03G02360230"/>
</dbReference>
<dbReference type="Gramene" id="TraesNOR4B03G02379570.7">
    <property type="protein sequence ID" value="TraesNOR4B03G02379570.7"/>
    <property type="gene ID" value="TraesNOR4B03G02379570"/>
</dbReference>
<dbReference type="Gramene" id="TraesJAG4B03G02360230.6">
    <property type="protein sequence ID" value="TraesJAG4B03G02360230.6"/>
    <property type="gene ID" value="TraesJAG4B03G02360230"/>
</dbReference>
<dbReference type="Gramene" id="TraesARI4B03G02399540.5">
    <property type="protein sequence ID" value="TraesARI4B03G02399540.5"/>
    <property type="gene ID" value="TraesARI4B03G02399540"/>
</dbReference>
<dbReference type="Gramene" id="TraesLAC4B03G02315790.5">
    <property type="protein sequence ID" value="TraesLAC4B03G02315790.5"/>
    <property type="gene ID" value="TraesLAC4B03G02315790"/>
</dbReference>
<dbReference type="AlphaFoldDB" id="A0A3B6IUD6"/>
<feature type="compositionally biased region" description="Pro residues" evidence="1">
    <location>
        <begin position="130"/>
        <end position="141"/>
    </location>
</feature>
<accession>A0A3B6IUD6</accession>
<evidence type="ECO:0000256" key="1">
    <source>
        <dbReference type="SAM" id="MobiDB-lite"/>
    </source>
</evidence>
<dbReference type="Gramene" id="TraesNOR4B03G02379570.2">
    <property type="protein sequence ID" value="TraesNOR4B03G02379570.2"/>
    <property type="gene ID" value="TraesNOR4B03G02379570"/>
</dbReference>
<dbReference type="Gramene" id="TraesARI4B03G02399540.4">
    <property type="protein sequence ID" value="TraesARI4B03G02399540.4"/>
    <property type="gene ID" value="TraesARI4B03G02399540"/>
</dbReference>
<dbReference type="PANTHER" id="PTHR33326">
    <property type="entry name" value="OS05G0543800 PROTEIN"/>
    <property type="match status" value="1"/>
</dbReference>
<dbReference type="Gramene" id="TraesLAC4B03G02315790.6">
    <property type="protein sequence ID" value="TraesLAC4B03G02315790.6"/>
    <property type="gene ID" value="TraesLAC4B03G02315790"/>
</dbReference>
<feature type="domain" description="DUF3615" evidence="2">
    <location>
        <begin position="353"/>
        <end position="458"/>
    </location>
</feature>
<dbReference type="Gramene" id="TraesNOR4B03G02379570.3">
    <property type="protein sequence ID" value="TraesNOR4B03G02379570.3"/>
    <property type="gene ID" value="TraesNOR4B03G02379570"/>
</dbReference>
<dbReference type="Gramene" id="TraesARI4B03G02399540.3">
    <property type="protein sequence ID" value="TraesARI4B03G02399540.3"/>
    <property type="gene ID" value="TraesARI4B03G02399540"/>
</dbReference>
<organism evidence="3">
    <name type="scientific">Triticum aestivum</name>
    <name type="common">Wheat</name>
    <dbReference type="NCBI Taxonomy" id="4565"/>
    <lineage>
        <taxon>Eukaryota</taxon>
        <taxon>Viridiplantae</taxon>
        <taxon>Streptophyta</taxon>
        <taxon>Embryophyta</taxon>
        <taxon>Tracheophyta</taxon>
        <taxon>Spermatophyta</taxon>
        <taxon>Magnoliopsida</taxon>
        <taxon>Liliopsida</taxon>
        <taxon>Poales</taxon>
        <taxon>Poaceae</taxon>
        <taxon>BOP clade</taxon>
        <taxon>Pooideae</taxon>
        <taxon>Triticodae</taxon>
        <taxon>Triticeae</taxon>
        <taxon>Triticinae</taxon>
        <taxon>Triticum</taxon>
    </lineage>
</organism>
<dbReference type="Gramene" id="TraesJAG4B03G02360230.1">
    <property type="protein sequence ID" value="TraesJAG4B03G02360230.1"/>
    <property type="gene ID" value="TraesJAG4B03G02360230"/>
</dbReference>
<dbReference type="Gramene" id="TraesNOR4B03G02379570.4">
    <property type="protein sequence ID" value="TraesNOR4B03G02379570.4"/>
    <property type="gene ID" value="TraesNOR4B03G02379570"/>
</dbReference>
<dbReference type="OrthoDB" id="687911at2759"/>
<dbReference type="Gramene" id="TraesLAC4B03G02315790.4">
    <property type="protein sequence ID" value="TraesLAC4B03G02315790.4"/>
    <property type="gene ID" value="TraesLAC4B03G02315790"/>
</dbReference>
<evidence type="ECO:0000313" key="3">
    <source>
        <dbReference type="EnsemblPlants" id="TraesCS4B02G266300.2"/>
    </source>
</evidence>
<gene>
    <name evidence="3" type="primary">LOC123093151</name>
</gene>
<dbReference type="RefSeq" id="XP_044370998.1">
    <property type="nucleotide sequence ID" value="XM_044515063.1"/>
</dbReference>
<dbReference type="Gramene" id="TraesARI4B03G02399540.6">
    <property type="protein sequence ID" value="TraesARI4B03G02399540.6"/>
    <property type="gene ID" value="TraesARI4B03G02399540"/>
</dbReference>
<dbReference type="Gramene" id="TraesARI4B03G02399540.7">
    <property type="protein sequence ID" value="TraesARI4B03G02399540.7"/>
    <property type="gene ID" value="TraesARI4B03G02399540"/>
</dbReference>
<feature type="compositionally biased region" description="Pro residues" evidence="1">
    <location>
        <begin position="94"/>
        <end position="105"/>
    </location>
</feature>
<dbReference type="Pfam" id="PF12274">
    <property type="entry name" value="DUF3615"/>
    <property type="match status" value="1"/>
</dbReference>
<evidence type="ECO:0000313" key="4">
    <source>
        <dbReference type="Proteomes" id="UP000019116"/>
    </source>
</evidence>
<dbReference type="Gramene" id="TraesJAG4B03G02360230.3">
    <property type="protein sequence ID" value="TraesJAG4B03G02360230.3"/>
    <property type="gene ID" value="TraesJAG4B03G02360230"/>
</dbReference>
<dbReference type="Gramene" id="TraesMAC4B03G02361780.4">
    <property type="protein sequence ID" value="TraesMAC4B03G02361780.4"/>
    <property type="gene ID" value="TraesMAC4B03G02361780"/>
</dbReference>
<dbReference type="Gramene" id="TraesJAG4B03G02360230.7">
    <property type="protein sequence ID" value="TraesJAG4B03G02360230.7"/>
    <property type="gene ID" value="TraesJAG4B03G02360230"/>
</dbReference>
<dbReference type="EnsemblPlants" id="TraesCS4B02G266300.2">
    <property type="protein sequence ID" value="TraesCS4B02G266300.2"/>
    <property type="gene ID" value="TraesCS4B02G266300"/>
</dbReference>
<reference evidence="3" key="1">
    <citation type="submission" date="2018-08" db="EMBL/GenBank/DDBJ databases">
        <authorList>
            <person name="Rossello M."/>
        </authorList>
    </citation>
    <scope>NUCLEOTIDE SEQUENCE [LARGE SCALE GENOMIC DNA]</scope>
    <source>
        <strain evidence="3">cv. Chinese Spring</strain>
    </source>
</reference>
<dbReference type="Gramene" id="TraesNOR4B03G02379570.6">
    <property type="protein sequence ID" value="TraesNOR4B03G02379570.6"/>
    <property type="gene ID" value="TraesNOR4B03G02379570"/>
</dbReference>
<dbReference type="Gramene" id="TraesARI4B03G02399540.1">
    <property type="protein sequence ID" value="TraesARI4B03G02399540.1"/>
    <property type="gene ID" value="TraesARI4B03G02399540"/>
</dbReference>
<dbReference type="Gramene" id="TraesMAC4B03G02361780.3">
    <property type="protein sequence ID" value="TraesMAC4B03G02361780.3"/>
    <property type="gene ID" value="TraesMAC4B03G02361780"/>
</dbReference>
<evidence type="ECO:0000259" key="2">
    <source>
        <dbReference type="Pfam" id="PF12274"/>
    </source>
</evidence>
<dbReference type="Gramene" id="TraesARI4B03G02399540.8">
    <property type="protein sequence ID" value="TraesARI4B03G02399540.8"/>
    <property type="gene ID" value="TraesARI4B03G02399540"/>
</dbReference>
<dbReference type="Gramene" id="TraesCS4B03G0708200.2">
    <property type="protein sequence ID" value="TraesCS4B03G0708200.2.CDS"/>
    <property type="gene ID" value="TraesCS4B03G0708200"/>
</dbReference>